<accession>A0ABP7GGR0</accession>
<dbReference type="PRINTS" id="PR00081">
    <property type="entry name" value="GDHRDH"/>
</dbReference>
<dbReference type="PRINTS" id="PR00080">
    <property type="entry name" value="SDRFAMILY"/>
</dbReference>
<dbReference type="RefSeq" id="WP_344977060.1">
    <property type="nucleotide sequence ID" value="NZ_BAABDD010000046.1"/>
</dbReference>
<dbReference type="PANTHER" id="PTHR43639">
    <property type="entry name" value="OXIDOREDUCTASE, SHORT-CHAIN DEHYDROGENASE/REDUCTASE FAMILY (AFU_ORTHOLOGUE AFUA_5G02870)"/>
    <property type="match status" value="1"/>
</dbReference>
<evidence type="ECO:0000313" key="4">
    <source>
        <dbReference type="EMBL" id="GAA3765359.1"/>
    </source>
</evidence>
<sequence>MTQLQSSEQPVAVISGGSRGLGRALVERLLERDWRVATFSRSANPFTTQTRERHPDTFLWQTADLASPQTLRSFASDVTDHFGRIDALVNNAASLHQELLLTTPPEQIDRMLTTNLAAPIALAQSCARTMTRHEGGQIVNISSVNAIRGYRGVSVYSAAKAGLDGFSRSIARELGAMGIRVNSVVPGFFDSDMTAQVTDYNRDRIVKRTPLGRLATLDEVVDAVTYLLSPAASFITGQTLTVDGGITC</sequence>
<proteinExistence type="inferred from homology"/>
<dbReference type="InterPro" id="IPR002347">
    <property type="entry name" value="SDR_fam"/>
</dbReference>
<name>A0ABP7GGR0_9ACTN</name>
<gene>
    <name evidence="4" type="primary">fabG_5</name>
    <name evidence="4" type="ORF">GCM10022402_48320</name>
</gene>
<evidence type="ECO:0000256" key="2">
    <source>
        <dbReference type="ARBA" id="ARBA00023002"/>
    </source>
</evidence>
<evidence type="ECO:0000313" key="5">
    <source>
        <dbReference type="Proteomes" id="UP001500908"/>
    </source>
</evidence>
<feature type="domain" description="Ketoreductase" evidence="3">
    <location>
        <begin position="10"/>
        <end position="188"/>
    </location>
</feature>
<keyword evidence="2" id="KW-0560">Oxidoreductase</keyword>
<comment type="similarity">
    <text evidence="1">Belongs to the short-chain dehydrogenases/reductases (SDR) family.</text>
</comment>
<dbReference type="InterPro" id="IPR036291">
    <property type="entry name" value="NAD(P)-bd_dom_sf"/>
</dbReference>
<protein>
    <submittedName>
        <fullName evidence="4">3-oxoacyl-[acyl-carrier-protein] reductase</fullName>
    </submittedName>
</protein>
<reference evidence="5" key="1">
    <citation type="journal article" date="2019" name="Int. J. Syst. Evol. Microbiol.">
        <title>The Global Catalogue of Microorganisms (GCM) 10K type strain sequencing project: providing services to taxonomists for standard genome sequencing and annotation.</title>
        <authorList>
            <consortium name="The Broad Institute Genomics Platform"/>
            <consortium name="The Broad Institute Genome Sequencing Center for Infectious Disease"/>
            <person name="Wu L."/>
            <person name="Ma J."/>
        </authorList>
    </citation>
    <scope>NUCLEOTIDE SEQUENCE [LARGE SCALE GENOMIC DNA]</scope>
    <source>
        <strain evidence="5">JCM 17137</strain>
    </source>
</reference>
<dbReference type="SUPFAM" id="SSF51735">
    <property type="entry name" value="NAD(P)-binding Rossmann-fold domains"/>
    <property type="match status" value="1"/>
</dbReference>
<dbReference type="PROSITE" id="PS00061">
    <property type="entry name" value="ADH_SHORT"/>
    <property type="match status" value="1"/>
</dbReference>
<dbReference type="Pfam" id="PF13561">
    <property type="entry name" value="adh_short_C2"/>
    <property type="match status" value="1"/>
</dbReference>
<dbReference type="EMBL" id="BAABDD010000046">
    <property type="protein sequence ID" value="GAA3765359.1"/>
    <property type="molecule type" value="Genomic_DNA"/>
</dbReference>
<evidence type="ECO:0000256" key="1">
    <source>
        <dbReference type="ARBA" id="ARBA00006484"/>
    </source>
</evidence>
<dbReference type="InterPro" id="IPR057326">
    <property type="entry name" value="KR_dom"/>
</dbReference>
<dbReference type="CDD" id="cd05233">
    <property type="entry name" value="SDR_c"/>
    <property type="match status" value="1"/>
</dbReference>
<dbReference type="SMART" id="SM00822">
    <property type="entry name" value="PKS_KR"/>
    <property type="match status" value="1"/>
</dbReference>
<dbReference type="PANTHER" id="PTHR43639:SF1">
    <property type="entry name" value="SHORT-CHAIN DEHYDROGENASE_REDUCTASE FAMILY PROTEIN"/>
    <property type="match status" value="1"/>
</dbReference>
<comment type="caution">
    <text evidence="4">The sequence shown here is derived from an EMBL/GenBank/DDBJ whole genome shotgun (WGS) entry which is preliminary data.</text>
</comment>
<evidence type="ECO:0000259" key="3">
    <source>
        <dbReference type="SMART" id="SM00822"/>
    </source>
</evidence>
<keyword evidence="5" id="KW-1185">Reference proteome</keyword>
<organism evidence="4 5">
    <name type="scientific">Salinactinospora qingdaonensis</name>
    <dbReference type="NCBI Taxonomy" id="702744"/>
    <lineage>
        <taxon>Bacteria</taxon>
        <taxon>Bacillati</taxon>
        <taxon>Actinomycetota</taxon>
        <taxon>Actinomycetes</taxon>
        <taxon>Streptosporangiales</taxon>
        <taxon>Nocardiopsidaceae</taxon>
        <taxon>Salinactinospora</taxon>
    </lineage>
</organism>
<dbReference type="InterPro" id="IPR020904">
    <property type="entry name" value="Sc_DH/Rdtase_CS"/>
</dbReference>
<dbReference type="Gene3D" id="3.40.50.720">
    <property type="entry name" value="NAD(P)-binding Rossmann-like Domain"/>
    <property type="match status" value="1"/>
</dbReference>
<dbReference type="Proteomes" id="UP001500908">
    <property type="component" value="Unassembled WGS sequence"/>
</dbReference>